<evidence type="ECO:0000259" key="1">
    <source>
        <dbReference type="Pfam" id="PF03102"/>
    </source>
</evidence>
<feature type="domain" description="PseI/NeuA/B-like" evidence="1">
    <location>
        <begin position="43"/>
        <end position="277"/>
    </location>
</feature>
<dbReference type="HOGENOM" id="CLU_040465_1_1_0"/>
<evidence type="ECO:0000313" key="2">
    <source>
        <dbReference type="EMBL" id="ABJ83236.1"/>
    </source>
</evidence>
<proteinExistence type="predicted"/>
<dbReference type="InterPro" id="IPR013785">
    <property type="entry name" value="Aldolase_TIM"/>
</dbReference>
<dbReference type="GO" id="GO:0047444">
    <property type="term" value="F:N-acylneuraminate-9-phosphate synthase activity"/>
    <property type="evidence" value="ECO:0007669"/>
    <property type="project" value="TreeGrafter"/>
</dbReference>
<reference evidence="2" key="1">
    <citation type="submission" date="2006-10" db="EMBL/GenBank/DDBJ databases">
        <title>Complete sequence of Solibacter usitatus Ellin6076.</title>
        <authorList>
            <consortium name="US DOE Joint Genome Institute"/>
            <person name="Copeland A."/>
            <person name="Lucas S."/>
            <person name="Lapidus A."/>
            <person name="Barry K."/>
            <person name="Detter J.C."/>
            <person name="Glavina del Rio T."/>
            <person name="Hammon N."/>
            <person name="Israni S."/>
            <person name="Dalin E."/>
            <person name="Tice H."/>
            <person name="Pitluck S."/>
            <person name="Thompson L.S."/>
            <person name="Brettin T."/>
            <person name="Bruce D."/>
            <person name="Han C."/>
            <person name="Tapia R."/>
            <person name="Gilna P."/>
            <person name="Schmutz J."/>
            <person name="Larimer F."/>
            <person name="Land M."/>
            <person name="Hauser L."/>
            <person name="Kyrpides N."/>
            <person name="Mikhailova N."/>
            <person name="Janssen P.H."/>
            <person name="Kuske C.R."/>
            <person name="Richardson P."/>
        </authorList>
    </citation>
    <scope>NUCLEOTIDE SEQUENCE</scope>
    <source>
        <strain evidence="2">Ellin6076</strain>
    </source>
</reference>
<accession>Q025T3</accession>
<dbReference type="Gene3D" id="3.20.20.70">
    <property type="entry name" value="Aldolase class I"/>
    <property type="match status" value="1"/>
</dbReference>
<dbReference type="KEGG" id="sus:Acid_2246"/>
<dbReference type="InterPro" id="IPR051690">
    <property type="entry name" value="PseI-like"/>
</dbReference>
<dbReference type="GO" id="GO:0016051">
    <property type="term" value="P:carbohydrate biosynthetic process"/>
    <property type="evidence" value="ECO:0007669"/>
    <property type="project" value="InterPro"/>
</dbReference>
<dbReference type="AlphaFoldDB" id="Q025T3"/>
<protein>
    <submittedName>
        <fullName evidence="2">N-acetylneuraminate synthase</fullName>
        <ecNumber evidence="2">2.5.1.56</ecNumber>
    </submittedName>
</protein>
<dbReference type="GO" id="GO:0050462">
    <property type="term" value="F:N-acetylneuraminate synthase activity"/>
    <property type="evidence" value="ECO:0007669"/>
    <property type="project" value="UniProtKB-EC"/>
</dbReference>
<dbReference type="PANTHER" id="PTHR42966">
    <property type="entry name" value="N-ACETYLNEURAMINATE SYNTHASE"/>
    <property type="match status" value="1"/>
</dbReference>
<dbReference type="PANTHER" id="PTHR42966:SF3">
    <property type="entry name" value="BLR5971 PROTEIN"/>
    <property type="match status" value="1"/>
</dbReference>
<sequence>MSSHMEITPVKIGNKLVGDGYPSYIIAEIGINHNGDLDLARRLISVAVAAGCNAVKFQKRTVDIVYTPEELAKPRENPFGPTNGDLKRGLEFGLEEYRLIDRYCREVKMPWLSSCWDEPSVDFMEQFDPPCYKIASACLTDDNLLRHTRSKGRSIILSTGMSTLEEIDHAVGVIGTKDLILLHTCACYPANYVELNLRAITTLRERYGVPVGYSGHETGLPSSVAAIALGACCIERHITLDRAMWGSDQAASLEPNGIGRLVSYIRLVEQSMGDGQKTVIERERPIIQKLRRIGAKAS</sequence>
<keyword evidence="2" id="KW-0808">Transferase</keyword>
<dbReference type="SUPFAM" id="SSF51569">
    <property type="entry name" value="Aldolase"/>
    <property type="match status" value="1"/>
</dbReference>
<gene>
    <name evidence="2" type="ordered locus">Acid_2246</name>
</gene>
<dbReference type="InterPro" id="IPR013132">
    <property type="entry name" value="PseI/NeuA/B-like_N"/>
</dbReference>
<dbReference type="EMBL" id="CP000473">
    <property type="protein sequence ID" value="ABJ83236.1"/>
    <property type="molecule type" value="Genomic_DNA"/>
</dbReference>
<dbReference type="eggNOG" id="COG2089">
    <property type="taxonomic scope" value="Bacteria"/>
</dbReference>
<dbReference type="STRING" id="234267.Acid_2246"/>
<dbReference type="EC" id="2.5.1.56" evidence="2"/>
<dbReference type="Pfam" id="PF03102">
    <property type="entry name" value="NeuB"/>
    <property type="match status" value="1"/>
</dbReference>
<name>Q025T3_SOLUE</name>
<organism evidence="2">
    <name type="scientific">Solibacter usitatus (strain Ellin6076)</name>
    <dbReference type="NCBI Taxonomy" id="234267"/>
    <lineage>
        <taxon>Bacteria</taxon>
        <taxon>Pseudomonadati</taxon>
        <taxon>Acidobacteriota</taxon>
        <taxon>Terriglobia</taxon>
        <taxon>Bryobacterales</taxon>
        <taxon>Solibacteraceae</taxon>
        <taxon>Candidatus Solibacter</taxon>
    </lineage>
</organism>
<dbReference type="InParanoid" id="Q025T3"/>